<dbReference type="InterPro" id="IPR036390">
    <property type="entry name" value="WH_DNA-bd_sf"/>
</dbReference>
<dbReference type="PANTHER" id="PTHR30126">
    <property type="entry name" value="HTH-TYPE TRANSCRIPTIONAL REGULATOR"/>
    <property type="match status" value="1"/>
</dbReference>
<organism evidence="6 7">
    <name type="scientific">Marinihelvus fidelis</name>
    <dbReference type="NCBI Taxonomy" id="2613842"/>
    <lineage>
        <taxon>Bacteria</taxon>
        <taxon>Pseudomonadati</taxon>
        <taxon>Pseudomonadota</taxon>
        <taxon>Gammaproteobacteria</taxon>
        <taxon>Chromatiales</taxon>
        <taxon>Wenzhouxiangellaceae</taxon>
        <taxon>Marinihelvus</taxon>
    </lineage>
</organism>
<keyword evidence="7" id="KW-1185">Reference proteome</keyword>
<dbReference type="InterPro" id="IPR000847">
    <property type="entry name" value="LysR_HTH_N"/>
</dbReference>
<evidence type="ECO:0000256" key="4">
    <source>
        <dbReference type="ARBA" id="ARBA00023163"/>
    </source>
</evidence>
<evidence type="ECO:0000256" key="1">
    <source>
        <dbReference type="ARBA" id="ARBA00009437"/>
    </source>
</evidence>
<dbReference type="PROSITE" id="PS50931">
    <property type="entry name" value="HTH_LYSR"/>
    <property type="match status" value="1"/>
</dbReference>
<evidence type="ECO:0000313" key="6">
    <source>
        <dbReference type="EMBL" id="KAA9132704.1"/>
    </source>
</evidence>
<dbReference type="FunFam" id="1.10.10.10:FF:000001">
    <property type="entry name" value="LysR family transcriptional regulator"/>
    <property type="match status" value="1"/>
</dbReference>
<dbReference type="Pfam" id="PF00126">
    <property type="entry name" value="HTH_1"/>
    <property type="match status" value="1"/>
</dbReference>
<feature type="domain" description="HTH lysR-type" evidence="5">
    <location>
        <begin position="6"/>
        <end position="63"/>
    </location>
</feature>
<comment type="caution">
    <text evidence="6">The sequence shown here is derived from an EMBL/GenBank/DDBJ whole genome shotgun (WGS) entry which is preliminary data.</text>
</comment>
<dbReference type="Gene3D" id="3.40.190.290">
    <property type="match status" value="1"/>
</dbReference>
<protein>
    <submittedName>
        <fullName evidence="6">LysR family transcriptional regulator</fullName>
    </submittedName>
</protein>
<proteinExistence type="inferred from homology"/>
<reference evidence="6 7" key="1">
    <citation type="submission" date="2019-09" db="EMBL/GenBank/DDBJ databases">
        <title>Wenzhouxiangella sp. Genome sequencing and assembly.</title>
        <authorList>
            <person name="Zhang R."/>
        </authorList>
    </citation>
    <scope>NUCLEOTIDE SEQUENCE [LARGE SCALE GENOMIC DNA]</scope>
    <source>
        <strain evidence="6 7">W260</strain>
    </source>
</reference>
<gene>
    <name evidence="6" type="ORF">F3N42_05685</name>
</gene>
<accession>A0A5N0TE20</accession>
<dbReference type="Proteomes" id="UP000325372">
    <property type="component" value="Unassembled WGS sequence"/>
</dbReference>
<dbReference type="GO" id="GO:0003700">
    <property type="term" value="F:DNA-binding transcription factor activity"/>
    <property type="evidence" value="ECO:0007669"/>
    <property type="project" value="InterPro"/>
</dbReference>
<keyword evidence="2" id="KW-0805">Transcription regulation</keyword>
<dbReference type="SUPFAM" id="SSF53850">
    <property type="entry name" value="Periplasmic binding protein-like II"/>
    <property type="match status" value="1"/>
</dbReference>
<name>A0A5N0TE20_9GAMM</name>
<dbReference type="SUPFAM" id="SSF46785">
    <property type="entry name" value="Winged helix' DNA-binding domain"/>
    <property type="match status" value="1"/>
</dbReference>
<comment type="similarity">
    <text evidence="1">Belongs to the LysR transcriptional regulatory family.</text>
</comment>
<evidence type="ECO:0000259" key="5">
    <source>
        <dbReference type="PROSITE" id="PS50931"/>
    </source>
</evidence>
<dbReference type="Gene3D" id="1.10.10.10">
    <property type="entry name" value="Winged helix-like DNA-binding domain superfamily/Winged helix DNA-binding domain"/>
    <property type="match status" value="1"/>
</dbReference>
<evidence type="ECO:0000313" key="7">
    <source>
        <dbReference type="Proteomes" id="UP000325372"/>
    </source>
</evidence>
<sequence length="303" mass="34022">MLNPRVSLDQWRAFVAVVDHGGYAQAAEALHKTQSSVSYAVHRIESLLDVHLFQRQGRRAVLTPGGQVLYQRATTLLDRAGSLERGAAEFGPDWTPELRLAVEIVFPTWVLLEALDQFGARFPQTRVQLYETVLGGMDEALLERRVDLALTPFVPRGFAGDPLLDIRFIAAAHPDHPLHHLGRPVTLDDLRDHRQLVIRDSAQERPRDSGGWLGAEQRWTVSHKATQIRAACMGMGFAWFPEQAIRHELDEGRLAPLPMREGGERYAQVYLVYTDPDAPPRAAAEMAEILRTMSMNRDRLGSP</sequence>
<dbReference type="InterPro" id="IPR036388">
    <property type="entry name" value="WH-like_DNA-bd_sf"/>
</dbReference>
<keyword evidence="3" id="KW-0238">DNA-binding</keyword>
<keyword evidence="4" id="KW-0804">Transcription</keyword>
<evidence type="ECO:0000256" key="3">
    <source>
        <dbReference type="ARBA" id="ARBA00023125"/>
    </source>
</evidence>
<dbReference type="GO" id="GO:0000976">
    <property type="term" value="F:transcription cis-regulatory region binding"/>
    <property type="evidence" value="ECO:0007669"/>
    <property type="project" value="TreeGrafter"/>
</dbReference>
<dbReference type="EMBL" id="VYXP01000003">
    <property type="protein sequence ID" value="KAA9132704.1"/>
    <property type="molecule type" value="Genomic_DNA"/>
</dbReference>
<dbReference type="AlphaFoldDB" id="A0A5N0TE20"/>
<dbReference type="PANTHER" id="PTHR30126:SF88">
    <property type="entry name" value="TRANSCRIPTIONAL REGULATOR-RELATED"/>
    <property type="match status" value="1"/>
</dbReference>
<dbReference type="InterPro" id="IPR005119">
    <property type="entry name" value="LysR_subst-bd"/>
</dbReference>
<evidence type="ECO:0000256" key="2">
    <source>
        <dbReference type="ARBA" id="ARBA00023015"/>
    </source>
</evidence>
<dbReference type="Pfam" id="PF03466">
    <property type="entry name" value="LysR_substrate"/>
    <property type="match status" value="1"/>
</dbReference>